<dbReference type="SUPFAM" id="SSF46565">
    <property type="entry name" value="Chaperone J-domain"/>
    <property type="match status" value="1"/>
</dbReference>
<evidence type="ECO:0000256" key="4">
    <source>
        <dbReference type="SAM" id="Coils"/>
    </source>
</evidence>
<dbReference type="CDD" id="cd06257">
    <property type="entry name" value="DnaJ"/>
    <property type="match status" value="1"/>
</dbReference>
<dbReference type="Proteomes" id="UP000092420">
    <property type="component" value="Unassembled WGS sequence"/>
</dbReference>
<accession>A0A150JK48</accession>
<evidence type="ECO:0000313" key="9">
    <source>
        <dbReference type="Proteomes" id="UP000092420"/>
    </source>
</evidence>
<organism evidence="7 9">
    <name type="scientific">Candidatus Methanofastidiosum methylothiophilum</name>
    <dbReference type="NCBI Taxonomy" id="1705564"/>
    <lineage>
        <taxon>Archaea</taxon>
        <taxon>Methanobacteriati</taxon>
        <taxon>Methanobacteriota</taxon>
        <taxon>Stenosarchaea group</taxon>
        <taxon>Candidatus Methanofastidiosia</taxon>
        <taxon>Candidatus Methanofastidiosales</taxon>
        <taxon>Candidatus Methanofastidiosaceae</taxon>
        <taxon>Candidatus Methanofastidiosum</taxon>
    </lineage>
</organism>
<feature type="coiled-coil region" evidence="4">
    <location>
        <begin position="498"/>
        <end position="525"/>
    </location>
</feature>
<dbReference type="Pfam" id="PF13181">
    <property type="entry name" value="TPR_8"/>
    <property type="match status" value="2"/>
</dbReference>
<proteinExistence type="predicted"/>
<feature type="repeat" description="TPR" evidence="3">
    <location>
        <begin position="128"/>
        <end position="161"/>
    </location>
</feature>
<reference evidence="7 9" key="1">
    <citation type="journal article" date="2016" name="ISME J.">
        <title>Chasing the elusive Euryarchaeota class WSA2: genomes reveal a uniquely fastidious methyl-reducing methanogen.</title>
        <authorList>
            <person name="Nobu M.K."/>
            <person name="Narihiro T."/>
            <person name="Kuroda K."/>
            <person name="Mei R."/>
            <person name="Liu W.T."/>
        </authorList>
    </citation>
    <scope>NUCLEOTIDE SEQUENCE [LARGE SCALE GENOMIC DNA]</scope>
    <source>
        <strain evidence="7">ADurb1013_Bin02101</strain>
        <strain evidence="8">ADurb1213_Bin02801</strain>
    </source>
</reference>
<sequence>MARKKKVPISFWEEQLIKEKQENKDPEKIKFIRNVLISEYTALYEKYLNKGNYKKTNEVNDKIHELKKEIDVSSNEEVVWLFEKKALDYLQSSSYDEAIRYFKIALERSLTISTIKQEEINNIKKSLKKAYFEKGSALLNQQKFDDAIAVFKKILDFSVENSGKKSEETLESLNNLIKCYNQKGEYLAKRDRFEDAINTIDKAIEITNDMGTETETVKFAKENIMRIQSLFAFNQMKNGQYDSAIFTLKKILDMALQVYGNDSKEYFESKSNLIKGYNIKGKILLEKTRYDDAISTFEKSVELGKDEKGFFSGQVNDSIDGIIMAYFQKSCAYEEYGKYEEAIINLEKALKIATKYQVNKIRISYVTDKLFLILKSEYESASKIHNSQKMKEVLDIALNLIRSGYDSINFDENTIRAYFERVRNKTSEEKKSHKYDSEEHTKEEKKERHEKKKSIIEEISTKELLIKFELEDNGNITKEIIKEQYRYWVDLLHPDKNINKSDATIKKAEEKLKEINKIYKKLIELYQKE</sequence>
<feature type="domain" description="J" evidence="6">
    <location>
        <begin position="463"/>
        <end position="529"/>
    </location>
</feature>
<feature type="repeat" description="TPR" evidence="3">
    <location>
        <begin position="274"/>
        <end position="307"/>
    </location>
</feature>
<dbReference type="Gene3D" id="1.10.287.110">
    <property type="entry name" value="DnaJ domain"/>
    <property type="match status" value="1"/>
</dbReference>
<dbReference type="SMART" id="SM00028">
    <property type="entry name" value="TPR"/>
    <property type="match status" value="6"/>
</dbReference>
<dbReference type="Gene3D" id="1.25.40.10">
    <property type="entry name" value="Tetratricopeptide repeat domain"/>
    <property type="match status" value="2"/>
</dbReference>
<evidence type="ECO:0000259" key="6">
    <source>
        <dbReference type="PROSITE" id="PS50076"/>
    </source>
</evidence>
<accession>A0A150JE26</accession>
<evidence type="ECO:0000256" key="2">
    <source>
        <dbReference type="ARBA" id="ARBA00022803"/>
    </source>
</evidence>
<dbReference type="EMBL" id="LNJE01000009">
    <property type="protein sequence ID" value="KYC57786.1"/>
    <property type="molecule type" value="Genomic_DNA"/>
</dbReference>
<dbReference type="InterPro" id="IPR036869">
    <property type="entry name" value="J_dom_sf"/>
</dbReference>
<dbReference type="SUPFAM" id="SSF48452">
    <property type="entry name" value="TPR-like"/>
    <property type="match status" value="1"/>
</dbReference>
<feature type="region of interest" description="Disordered" evidence="5">
    <location>
        <begin position="429"/>
        <end position="451"/>
    </location>
</feature>
<evidence type="ECO:0000313" key="7">
    <source>
        <dbReference type="EMBL" id="KYC55405.1"/>
    </source>
</evidence>
<keyword evidence="2 3" id="KW-0802">TPR repeat</keyword>
<dbReference type="PANTHER" id="PTHR45641">
    <property type="entry name" value="TETRATRICOPEPTIDE REPEAT PROTEIN (AFU_ORTHOLOGUE AFUA_6G03870)"/>
    <property type="match status" value="1"/>
</dbReference>
<keyword evidence="1" id="KW-0677">Repeat</keyword>
<feature type="repeat" description="TPR" evidence="3">
    <location>
        <begin position="323"/>
        <end position="356"/>
    </location>
</feature>
<keyword evidence="4" id="KW-0175">Coiled coil</keyword>
<evidence type="ECO:0000256" key="3">
    <source>
        <dbReference type="PROSITE-ProRule" id="PRU00339"/>
    </source>
</evidence>
<dbReference type="PROSITE" id="PS50076">
    <property type="entry name" value="DNAJ_2"/>
    <property type="match status" value="1"/>
</dbReference>
<dbReference type="AlphaFoldDB" id="A0A150JE26"/>
<dbReference type="InterPro" id="IPR019734">
    <property type="entry name" value="TPR_rpt"/>
</dbReference>
<dbReference type="EMBL" id="LNJB01000001">
    <property type="protein sequence ID" value="KYC55405.1"/>
    <property type="molecule type" value="Genomic_DNA"/>
</dbReference>
<evidence type="ECO:0000256" key="5">
    <source>
        <dbReference type="SAM" id="MobiDB-lite"/>
    </source>
</evidence>
<gene>
    <name evidence="7" type="ORF">AN188_00054</name>
    <name evidence="8" type="ORF">APG09_00927</name>
</gene>
<dbReference type="PANTHER" id="PTHR45641:SF1">
    <property type="entry name" value="AAA+ ATPASE DOMAIN-CONTAINING PROTEIN"/>
    <property type="match status" value="1"/>
</dbReference>
<dbReference type="PROSITE" id="PS50005">
    <property type="entry name" value="TPR"/>
    <property type="match status" value="3"/>
</dbReference>
<dbReference type="Pfam" id="PF13432">
    <property type="entry name" value="TPR_16"/>
    <property type="match status" value="1"/>
</dbReference>
<accession>A0A150JKQ6</accession>
<evidence type="ECO:0000256" key="1">
    <source>
        <dbReference type="ARBA" id="ARBA00022737"/>
    </source>
</evidence>
<evidence type="ECO:0000313" key="8">
    <source>
        <dbReference type="EMBL" id="KYC57786.1"/>
    </source>
</evidence>
<comment type="caution">
    <text evidence="7">The sequence shown here is derived from an EMBL/GenBank/DDBJ whole genome shotgun (WGS) entry which is preliminary data.</text>
</comment>
<dbReference type="InterPro" id="IPR011990">
    <property type="entry name" value="TPR-like_helical_dom_sf"/>
</dbReference>
<name>A0A150JE26_9EURY</name>
<protein>
    <submittedName>
        <fullName evidence="7">Tetratricopeptide repeat protein</fullName>
    </submittedName>
</protein>
<dbReference type="InterPro" id="IPR001623">
    <property type="entry name" value="DnaJ_domain"/>
</dbReference>